<evidence type="ECO:0000256" key="9">
    <source>
        <dbReference type="ARBA" id="ARBA00023136"/>
    </source>
</evidence>
<keyword evidence="6 10" id="KW-1278">Translocase</keyword>
<comment type="cofactor">
    <cofactor evidence="10">
        <name>FMN</name>
        <dbReference type="ChEBI" id="CHEBI:58210"/>
    </cofactor>
</comment>
<evidence type="ECO:0000256" key="1">
    <source>
        <dbReference type="ARBA" id="ARBA00022448"/>
    </source>
</evidence>
<feature type="transmembrane region" description="Helical" evidence="10">
    <location>
        <begin position="48"/>
        <end position="65"/>
    </location>
</feature>
<dbReference type="InterPro" id="IPR011303">
    <property type="entry name" value="RnfD_bac"/>
</dbReference>
<comment type="subcellular location">
    <subcellularLocation>
        <location evidence="10">Cell membrane</location>
        <topology evidence="10">Multi-pass membrane protein</topology>
    </subcellularLocation>
</comment>
<dbReference type="GO" id="GO:0055085">
    <property type="term" value="P:transmembrane transport"/>
    <property type="evidence" value="ECO:0007669"/>
    <property type="project" value="InterPro"/>
</dbReference>
<dbReference type="PANTHER" id="PTHR30578:SF0">
    <property type="entry name" value="ION-TRANSLOCATING OXIDOREDUCTASE COMPLEX SUBUNIT D"/>
    <property type="match status" value="1"/>
</dbReference>
<feature type="modified residue" description="FMN phosphoryl threonine" evidence="10">
    <location>
        <position position="153"/>
    </location>
</feature>
<keyword evidence="10" id="KW-1003">Cell membrane</keyword>
<comment type="similarity">
    <text evidence="10">Belongs to the NqrB/RnfD family.</text>
</comment>
<protein>
    <recommendedName>
        <fullName evidence="10">Ion-translocating oxidoreductase complex subunit D</fullName>
        <ecNumber evidence="10">7.-.-.-</ecNumber>
    </recommendedName>
    <alternativeName>
        <fullName evidence="10">Rnf electron transport complex subunit D</fullName>
    </alternativeName>
</protein>
<feature type="transmembrane region" description="Helical" evidence="10">
    <location>
        <begin position="206"/>
        <end position="224"/>
    </location>
</feature>
<sequence>MSETTMYTVSSSPHIRAKDTTQSIMRDVIIGLLPAAIAGVYFFKLKALLVILVSVISCVASEYIWQKAAKQKNTTGDLSAVVTGLLLAFCLPASVPLWIPVIGGIFAIIIVKQFFGGIGQNIMNPALAARAFLLASWPVLMTTWTLDGVTTATPLAILKGKEVTGAVAPSLMNVFIGHVGGSIGETSALALLIGGAYLLYKHVIDWRIPVTFIGTTFVITAIVGRAPNPFYELFTGGLMLGAIFMATDYATSPITPKGKIIFGVGCGVLTSIIRILGGYPEGVCYSIIIMNLFVPLIERWTTPKIFGKVK</sequence>
<evidence type="ECO:0000256" key="4">
    <source>
        <dbReference type="ARBA" id="ARBA00022643"/>
    </source>
</evidence>
<dbReference type="HAMAP" id="MF_00462">
    <property type="entry name" value="RsxD_RnfD"/>
    <property type="match status" value="1"/>
</dbReference>
<accession>A0A2T0B2Q0</accession>
<organism evidence="11 12">
    <name type="scientific">Clostridium liquoris</name>
    <dbReference type="NCBI Taxonomy" id="1289519"/>
    <lineage>
        <taxon>Bacteria</taxon>
        <taxon>Bacillati</taxon>
        <taxon>Bacillota</taxon>
        <taxon>Clostridia</taxon>
        <taxon>Eubacteriales</taxon>
        <taxon>Clostridiaceae</taxon>
        <taxon>Clostridium</taxon>
    </lineage>
</organism>
<feature type="transmembrane region" description="Helical" evidence="10">
    <location>
        <begin position="97"/>
        <end position="115"/>
    </location>
</feature>
<comment type="function">
    <text evidence="10">Part of a membrane-bound complex that couples electron transfer with translocation of ions across the membrane.</text>
</comment>
<dbReference type="InterPro" id="IPR004338">
    <property type="entry name" value="NqrB/RnfD"/>
</dbReference>
<keyword evidence="12" id="KW-1185">Reference proteome</keyword>
<evidence type="ECO:0000256" key="3">
    <source>
        <dbReference type="ARBA" id="ARBA00022630"/>
    </source>
</evidence>
<keyword evidence="8 10" id="KW-1133">Transmembrane helix</keyword>
<dbReference type="RefSeq" id="WP_106063980.1">
    <property type="nucleotide sequence ID" value="NZ_PVXO01000051.1"/>
</dbReference>
<feature type="transmembrane region" description="Helical" evidence="10">
    <location>
        <begin position="283"/>
        <end position="301"/>
    </location>
</feature>
<evidence type="ECO:0000256" key="8">
    <source>
        <dbReference type="ARBA" id="ARBA00022989"/>
    </source>
</evidence>
<dbReference type="PANTHER" id="PTHR30578">
    <property type="entry name" value="ELECTRON TRANSPORT COMPLEX PROTEIN RNFD"/>
    <property type="match status" value="1"/>
</dbReference>
<evidence type="ECO:0000313" key="12">
    <source>
        <dbReference type="Proteomes" id="UP000239706"/>
    </source>
</evidence>
<proteinExistence type="inferred from homology"/>
<evidence type="ECO:0000256" key="5">
    <source>
        <dbReference type="ARBA" id="ARBA00022692"/>
    </source>
</evidence>
<dbReference type="OrthoDB" id="9776359at2"/>
<keyword evidence="2 10" id="KW-0597">Phosphoprotein</keyword>
<dbReference type="EMBL" id="PVXO01000051">
    <property type="protein sequence ID" value="PRR78136.1"/>
    <property type="molecule type" value="Genomic_DNA"/>
</dbReference>
<dbReference type="GO" id="GO:0022900">
    <property type="term" value="P:electron transport chain"/>
    <property type="evidence" value="ECO:0007669"/>
    <property type="project" value="UniProtKB-UniRule"/>
</dbReference>
<evidence type="ECO:0000256" key="10">
    <source>
        <dbReference type="HAMAP-Rule" id="MF_00462"/>
    </source>
</evidence>
<keyword evidence="9 10" id="KW-0472">Membrane</keyword>
<name>A0A2T0B2Q0_9CLOT</name>
<keyword evidence="5 10" id="KW-0812">Transmembrane</keyword>
<dbReference type="Pfam" id="PF03116">
    <property type="entry name" value="NQR2_RnfD_RnfE"/>
    <property type="match status" value="1"/>
</dbReference>
<feature type="transmembrane region" description="Helical" evidence="10">
    <location>
        <begin position="175"/>
        <end position="199"/>
    </location>
</feature>
<comment type="caution">
    <text evidence="11">The sequence shown here is derived from an EMBL/GenBank/DDBJ whole genome shotgun (WGS) entry which is preliminary data.</text>
</comment>
<dbReference type="EC" id="7.-.-.-" evidence="10"/>
<evidence type="ECO:0000256" key="6">
    <source>
        <dbReference type="ARBA" id="ARBA00022967"/>
    </source>
</evidence>
<evidence type="ECO:0000256" key="2">
    <source>
        <dbReference type="ARBA" id="ARBA00022553"/>
    </source>
</evidence>
<keyword evidence="7 10" id="KW-0249">Electron transport</keyword>
<gene>
    <name evidence="10 11" type="primary">rnfD</name>
    <name evidence="11" type="ORF">CLLI_19000</name>
</gene>
<keyword evidence="1 10" id="KW-0813">Transport</keyword>
<evidence type="ECO:0000256" key="7">
    <source>
        <dbReference type="ARBA" id="ARBA00022982"/>
    </source>
</evidence>
<reference evidence="11 12" key="1">
    <citation type="submission" date="2018-03" db="EMBL/GenBank/DDBJ databases">
        <title>Genome sequence of Clostridium liquoris DSM 100320.</title>
        <authorList>
            <person name="Poehlein A."/>
            <person name="Daniel R."/>
        </authorList>
    </citation>
    <scope>NUCLEOTIDE SEQUENCE [LARGE SCALE GENOMIC DNA]</scope>
    <source>
        <strain evidence="11 12">DSM 100320</strain>
    </source>
</reference>
<dbReference type="NCBIfam" id="TIGR01946">
    <property type="entry name" value="rnfD"/>
    <property type="match status" value="1"/>
</dbReference>
<feature type="transmembrane region" description="Helical" evidence="10">
    <location>
        <begin position="24"/>
        <end position="42"/>
    </location>
</feature>
<dbReference type="Proteomes" id="UP000239706">
    <property type="component" value="Unassembled WGS sequence"/>
</dbReference>
<keyword evidence="3 10" id="KW-0285">Flavoprotein</keyword>
<feature type="transmembrane region" description="Helical" evidence="10">
    <location>
        <begin position="127"/>
        <end position="146"/>
    </location>
</feature>
<evidence type="ECO:0000313" key="11">
    <source>
        <dbReference type="EMBL" id="PRR78136.1"/>
    </source>
</evidence>
<feature type="transmembrane region" description="Helical" evidence="10">
    <location>
        <begin position="230"/>
        <end position="248"/>
    </location>
</feature>
<dbReference type="GO" id="GO:0005886">
    <property type="term" value="C:plasma membrane"/>
    <property type="evidence" value="ECO:0007669"/>
    <property type="project" value="UniProtKB-SubCell"/>
</dbReference>
<comment type="subunit">
    <text evidence="10">The complex is composed of six subunits: RnfA, RnfB, RnfC, RnfD, RnfE and RnfG.</text>
</comment>
<keyword evidence="4 10" id="KW-0288">FMN</keyword>
<dbReference type="AlphaFoldDB" id="A0A2T0B2Q0"/>